<protein>
    <submittedName>
        <fullName evidence="2">Uncharacterized protein</fullName>
    </submittedName>
</protein>
<keyword evidence="3" id="KW-1185">Reference proteome</keyword>
<sequence>MFNKRKIFSVILLFSSHVMAQVSPLHGIGIDIGDRVDYSTQNSINDLSFSKYNSNKIISLFTELHTLGFSIFRTYDDFTGFYDVKDYSDFNPNQCDVYTDANQPAFARLCAVSTAIKTDPSNKIMLGISVPLLTKFYGKDGEANAESYFKKVLPLFSKQIIGIGVGNEISRYYGDWAPSSSGHDGWLVLSHYEEISNNIIKALGKYYQDIKSSSKNYPVGLYKNQYNRIFLSTSLGIKSAGNSSTYLINAQPFSEKSYGLGGIWGVNSKGNIDDNSGFGQLAHEYGDTRFNNYGGTVTSLIPGIQAIIQYDQEFVDKNLGLTRPPLFVNYYPHYFGNWWPGDPNSAQPNPFNAWYGYRQIYGNDKQFFTGGSITQFMDAYICYGQYKCDVDVGETGYPTLWVQNRADVYNQPGTKAKLFPSANINSLAMYMKYYTNASHWHNSDGSQAAIPFTFWFEGQDEVSKFPLVVDNTSSDDQMHLGLITLMSGSSNPDQYWEQNPISPGLYGPVKANQVKLPKVPELLFGHNMSPDNNAST</sequence>
<reference evidence="2" key="1">
    <citation type="submission" date="2021-11" db="EMBL/GenBank/DDBJ databases">
        <authorList>
            <person name="Rodrigo-Torres L."/>
            <person name="Arahal R. D."/>
            <person name="Lucena T."/>
        </authorList>
    </citation>
    <scope>NUCLEOTIDE SEQUENCE</scope>
    <source>
        <strain evidence="2">CECT 7928</strain>
    </source>
</reference>
<proteinExistence type="predicted"/>
<comment type="caution">
    <text evidence="2">The sequence shown here is derived from an EMBL/GenBank/DDBJ whole genome shotgun (WGS) entry which is preliminary data.</text>
</comment>
<name>A0ABM9A358_9VIBR</name>
<evidence type="ECO:0000256" key="1">
    <source>
        <dbReference type="SAM" id="SignalP"/>
    </source>
</evidence>
<keyword evidence="1" id="KW-0732">Signal</keyword>
<organism evidence="2 3">
    <name type="scientific">Vibrio marisflavi CECT 7928</name>
    <dbReference type="NCBI Taxonomy" id="634439"/>
    <lineage>
        <taxon>Bacteria</taxon>
        <taxon>Pseudomonadati</taxon>
        <taxon>Pseudomonadota</taxon>
        <taxon>Gammaproteobacteria</taxon>
        <taxon>Vibrionales</taxon>
        <taxon>Vibrionaceae</taxon>
        <taxon>Vibrio</taxon>
    </lineage>
</organism>
<feature type="signal peptide" evidence="1">
    <location>
        <begin position="1"/>
        <end position="20"/>
    </location>
</feature>
<accession>A0ABM9A358</accession>
<evidence type="ECO:0000313" key="2">
    <source>
        <dbReference type="EMBL" id="CAH0538835.1"/>
    </source>
</evidence>
<evidence type="ECO:0000313" key="3">
    <source>
        <dbReference type="Proteomes" id="UP000838748"/>
    </source>
</evidence>
<feature type="chain" id="PRO_5046530667" evidence="1">
    <location>
        <begin position="21"/>
        <end position="536"/>
    </location>
</feature>
<gene>
    <name evidence="2" type="ORF">VMF7928_01694</name>
</gene>
<dbReference type="EMBL" id="CAKLDM010000002">
    <property type="protein sequence ID" value="CAH0538835.1"/>
    <property type="molecule type" value="Genomic_DNA"/>
</dbReference>
<dbReference type="RefSeq" id="WP_237361033.1">
    <property type="nucleotide sequence ID" value="NZ_CAKLDM010000002.1"/>
</dbReference>
<dbReference type="Proteomes" id="UP000838748">
    <property type="component" value="Unassembled WGS sequence"/>
</dbReference>